<name>A0A8J3L086_9ACTN</name>
<dbReference type="PROSITE" id="PS51186">
    <property type="entry name" value="GNAT"/>
    <property type="match status" value="1"/>
</dbReference>
<evidence type="ECO:0000313" key="2">
    <source>
        <dbReference type="EMBL" id="GIG04350.1"/>
    </source>
</evidence>
<gene>
    <name evidence="2" type="ORF">Cco03nite_10500</name>
</gene>
<protein>
    <recommendedName>
        <fullName evidence="1">N-acetyltransferase domain-containing protein</fullName>
    </recommendedName>
</protein>
<evidence type="ECO:0000259" key="1">
    <source>
        <dbReference type="PROSITE" id="PS51186"/>
    </source>
</evidence>
<dbReference type="Proteomes" id="UP000630887">
    <property type="component" value="Unassembled WGS sequence"/>
</dbReference>
<accession>A0A8J3L086</accession>
<dbReference type="Gene3D" id="3.40.630.30">
    <property type="match status" value="1"/>
</dbReference>
<proteinExistence type="predicted"/>
<dbReference type="AlphaFoldDB" id="A0A8J3L086"/>
<feature type="domain" description="N-acetyltransferase" evidence="1">
    <location>
        <begin position="2"/>
        <end position="159"/>
    </location>
</feature>
<dbReference type="Pfam" id="PF00583">
    <property type="entry name" value="Acetyltransf_1"/>
    <property type="match status" value="1"/>
</dbReference>
<dbReference type="GO" id="GO:0016747">
    <property type="term" value="F:acyltransferase activity, transferring groups other than amino-acyl groups"/>
    <property type="evidence" value="ECO:0007669"/>
    <property type="project" value="InterPro"/>
</dbReference>
<reference evidence="2 3" key="1">
    <citation type="submission" date="2021-01" db="EMBL/GenBank/DDBJ databases">
        <title>Whole genome shotgun sequence of Catellatospora coxensis NBRC 107359.</title>
        <authorList>
            <person name="Komaki H."/>
            <person name="Tamura T."/>
        </authorList>
    </citation>
    <scope>NUCLEOTIDE SEQUENCE [LARGE SCALE GENOMIC DNA]</scope>
    <source>
        <strain evidence="2 3">NBRC 107359</strain>
    </source>
</reference>
<organism evidence="2 3">
    <name type="scientific">Catellatospora coxensis</name>
    <dbReference type="NCBI Taxonomy" id="310354"/>
    <lineage>
        <taxon>Bacteria</taxon>
        <taxon>Bacillati</taxon>
        <taxon>Actinomycetota</taxon>
        <taxon>Actinomycetes</taxon>
        <taxon>Micromonosporales</taxon>
        <taxon>Micromonosporaceae</taxon>
        <taxon>Catellatospora</taxon>
    </lineage>
</organism>
<dbReference type="InterPro" id="IPR000182">
    <property type="entry name" value="GNAT_dom"/>
</dbReference>
<dbReference type="SUPFAM" id="SSF55729">
    <property type="entry name" value="Acyl-CoA N-acyltransferases (Nat)"/>
    <property type="match status" value="1"/>
</dbReference>
<sequence>MIETRRAVTGDATELVRLRAVMLGAMAGQPVEPGPWQQEALALLRTRLAEPDPVMAAYVVEVPGGAGLAACAVGAIDLRLGGPGNPSGRTGYVYNVVTDEAYRRRGFSRACMEALLGWFAERGVSTVDLRATADGEPLYRALGFAPVSHTALRLAVGQR</sequence>
<evidence type="ECO:0000313" key="3">
    <source>
        <dbReference type="Proteomes" id="UP000630887"/>
    </source>
</evidence>
<keyword evidence="3" id="KW-1185">Reference proteome</keyword>
<dbReference type="InterPro" id="IPR016181">
    <property type="entry name" value="Acyl_CoA_acyltransferase"/>
</dbReference>
<comment type="caution">
    <text evidence="2">The sequence shown here is derived from an EMBL/GenBank/DDBJ whole genome shotgun (WGS) entry which is preliminary data.</text>
</comment>
<dbReference type="RefSeq" id="WP_203688982.1">
    <property type="nucleotide sequence ID" value="NZ_BAAALC010000086.1"/>
</dbReference>
<dbReference type="EMBL" id="BONI01000006">
    <property type="protein sequence ID" value="GIG04350.1"/>
    <property type="molecule type" value="Genomic_DNA"/>
</dbReference>
<dbReference type="CDD" id="cd04301">
    <property type="entry name" value="NAT_SF"/>
    <property type="match status" value="1"/>
</dbReference>